<name>A0A1B7MMV4_9AGAM</name>
<feature type="region of interest" description="Disordered" evidence="1">
    <location>
        <begin position="1"/>
        <end position="23"/>
    </location>
</feature>
<sequence length="158" mass="18320">MHDLLHSSAKAPQMNLQCPPKQDTRRHYSYRMEESHMLYFESILKAVPSFDHDTFPNPMTYAFEWLLTELQLGQLDCKYCHDPEQRPQALLPEDVAHLESGGYDDDEEDEDVFVILVLSVFSDDPKSFNARPTQAKVDLLTNLLGSPPQWWIGYKGWC</sequence>
<dbReference type="OrthoDB" id="3033369at2759"/>
<reference evidence="2 3" key="1">
    <citation type="submission" date="2016-06" db="EMBL/GenBank/DDBJ databases">
        <title>Comparative genomics of the ectomycorrhizal sister species Rhizopogon vinicolor and Rhizopogon vesiculosus (Basidiomycota: Boletales) reveals a divergence of the mating type B locus.</title>
        <authorList>
            <consortium name="DOE Joint Genome Institute"/>
            <person name="Mujic A.B."/>
            <person name="Kuo A."/>
            <person name="Tritt A."/>
            <person name="Lipzen A."/>
            <person name="Chen C."/>
            <person name="Johnson J."/>
            <person name="Sharma A."/>
            <person name="Barry K."/>
            <person name="Grigoriev I.V."/>
            <person name="Spatafora J.W."/>
        </authorList>
    </citation>
    <scope>NUCLEOTIDE SEQUENCE [LARGE SCALE GENOMIC DNA]</scope>
    <source>
        <strain evidence="2 3">AM-OR11-026</strain>
    </source>
</reference>
<evidence type="ECO:0000256" key="1">
    <source>
        <dbReference type="SAM" id="MobiDB-lite"/>
    </source>
</evidence>
<protein>
    <submittedName>
        <fullName evidence="2">Uncharacterized protein</fullName>
    </submittedName>
</protein>
<gene>
    <name evidence="2" type="ORF">K503DRAFT_775094</name>
</gene>
<organism evidence="2 3">
    <name type="scientific">Rhizopogon vinicolor AM-OR11-026</name>
    <dbReference type="NCBI Taxonomy" id="1314800"/>
    <lineage>
        <taxon>Eukaryota</taxon>
        <taxon>Fungi</taxon>
        <taxon>Dikarya</taxon>
        <taxon>Basidiomycota</taxon>
        <taxon>Agaricomycotina</taxon>
        <taxon>Agaricomycetes</taxon>
        <taxon>Agaricomycetidae</taxon>
        <taxon>Boletales</taxon>
        <taxon>Suillineae</taxon>
        <taxon>Rhizopogonaceae</taxon>
        <taxon>Rhizopogon</taxon>
    </lineage>
</organism>
<dbReference type="InParanoid" id="A0A1B7MMV4"/>
<keyword evidence="3" id="KW-1185">Reference proteome</keyword>
<proteinExistence type="predicted"/>
<dbReference type="AlphaFoldDB" id="A0A1B7MMV4"/>
<dbReference type="Proteomes" id="UP000092154">
    <property type="component" value="Unassembled WGS sequence"/>
</dbReference>
<evidence type="ECO:0000313" key="2">
    <source>
        <dbReference type="EMBL" id="OAX33911.1"/>
    </source>
</evidence>
<dbReference type="EMBL" id="KV448685">
    <property type="protein sequence ID" value="OAX33911.1"/>
    <property type="molecule type" value="Genomic_DNA"/>
</dbReference>
<accession>A0A1B7MMV4</accession>
<evidence type="ECO:0000313" key="3">
    <source>
        <dbReference type="Proteomes" id="UP000092154"/>
    </source>
</evidence>